<organism evidence="8">
    <name type="scientific">Sesamum radiatum</name>
    <name type="common">Black benniseed</name>
    <dbReference type="NCBI Taxonomy" id="300843"/>
    <lineage>
        <taxon>Eukaryota</taxon>
        <taxon>Viridiplantae</taxon>
        <taxon>Streptophyta</taxon>
        <taxon>Embryophyta</taxon>
        <taxon>Tracheophyta</taxon>
        <taxon>Spermatophyta</taxon>
        <taxon>Magnoliopsida</taxon>
        <taxon>eudicotyledons</taxon>
        <taxon>Gunneridae</taxon>
        <taxon>Pentapetalae</taxon>
        <taxon>asterids</taxon>
        <taxon>lamiids</taxon>
        <taxon>Lamiales</taxon>
        <taxon>Pedaliaceae</taxon>
        <taxon>Sesamum</taxon>
    </lineage>
</organism>
<evidence type="ECO:0000256" key="1">
    <source>
        <dbReference type="ARBA" id="ARBA00022679"/>
    </source>
</evidence>
<evidence type="ECO:0000256" key="2">
    <source>
        <dbReference type="ARBA" id="ARBA00022695"/>
    </source>
</evidence>
<dbReference type="PANTHER" id="PTHR37984">
    <property type="entry name" value="PROTEIN CBG26694"/>
    <property type="match status" value="1"/>
</dbReference>
<keyword evidence="6" id="KW-0695">RNA-directed DNA polymerase</keyword>
<evidence type="ECO:0000256" key="3">
    <source>
        <dbReference type="ARBA" id="ARBA00022722"/>
    </source>
</evidence>
<feature type="domain" description="Reverse transcriptase RNase H-like" evidence="7">
    <location>
        <begin position="11"/>
        <end position="96"/>
    </location>
</feature>
<sequence>MTSLPVLMLPDFTLPFDLTTDASNVAIGAVLSQQGHPFAFYSKKLCPQMQASSIYVRELFAITAAIKKWRHYLLGNTFRIFNDHKSLKELMTQTIQMPEQQNG</sequence>
<dbReference type="AlphaFoldDB" id="A0AAW2S165"/>
<protein>
    <submittedName>
        <fullName evidence="8">Retrovirus-related Pol polyprotein from transposon</fullName>
    </submittedName>
</protein>
<dbReference type="Pfam" id="PF17917">
    <property type="entry name" value="RT_RNaseH"/>
    <property type="match status" value="1"/>
</dbReference>
<keyword evidence="1" id="KW-0808">Transferase</keyword>
<dbReference type="GO" id="GO:0003964">
    <property type="term" value="F:RNA-directed DNA polymerase activity"/>
    <property type="evidence" value="ECO:0007669"/>
    <property type="project" value="UniProtKB-KW"/>
</dbReference>
<keyword evidence="3" id="KW-0540">Nuclease</keyword>
<evidence type="ECO:0000256" key="4">
    <source>
        <dbReference type="ARBA" id="ARBA00022759"/>
    </source>
</evidence>
<dbReference type="PANTHER" id="PTHR37984:SF5">
    <property type="entry name" value="PROTEIN NYNRIN-LIKE"/>
    <property type="match status" value="1"/>
</dbReference>
<dbReference type="GO" id="GO:0004519">
    <property type="term" value="F:endonuclease activity"/>
    <property type="evidence" value="ECO:0007669"/>
    <property type="project" value="UniProtKB-KW"/>
</dbReference>
<accession>A0AAW2S165</accession>
<dbReference type="InterPro" id="IPR050951">
    <property type="entry name" value="Retrovirus_Pol_polyprotein"/>
</dbReference>
<name>A0AAW2S165_SESRA</name>
<dbReference type="Gene3D" id="3.10.20.370">
    <property type="match status" value="1"/>
</dbReference>
<dbReference type="InterPro" id="IPR041373">
    <property type="entry name" value="RT_RNaseH"/>
</dbReference>
<dbReference type="SUPFAM" id="SSF56672">
    <property type="entry name" value="DNA/RNA polymerases"/>
    <property type="match status" value="1"/>
</dbReference>
<evidence type="ECO:0000313" key="8">
    <source>
        <dbReference type="EMBL" id="KAL0386330.1"/>
    </source>
</evidence>
<reference evidence="8" key="1">
    <citation type="submission" date="2020-06" db="EMBL/GenBank/DDBJ databases">
        <authorList>
            <person name="Li T."/>
            <person name="Hu X."/>
            <person name="Zhang T."/>
            <person name="Song X."/>
            <person name="Zhang H."/>
            <person name="Dai N."/>
            <person name="Sheng W."/>
            <person name="Hou X."/>
            <person name="Wei L."/>
        </authorList>
    </citation>
    <scope>NUCLEOTIDE SEQUENCE</scope>
    <source>
        <strain evidence="8">G02</strain>
        <tissue evidence="8">Leaf</tissue>
    </source>
</reference>
<evidence type="ECO:0000259" key="7">
    <source>
        <dbReference type="Pfam" id="PF17917"/>
    </source>
</evidence>
<evidence type="ECO:0000256" key="5">
    <source>
        <dbReference type="ARBA" id="ARBA00022801"/>
    </source>
</evidence>
<keyword evidence="2" id="KW-0548">Nucleotidyltransferase</keyword>
<dbReference type="EMBL" id="JACGWJ010000012">
    <property type="protein sequence ID" value="KAL0386330.1"/>
    <property type="molecule type" value="Genomic_DNA"/>
</dbReference>
<dbReference type="CDD" id="cd09274">
    <property type="entry name" value="RNase_HI_RT_Ty3"/>
    <property type="match status" value="1"/>
</dbReference>
<keyword evidence="5" id="KW-0378">Hydrolase</keyword>
<reference evidence="8" key="2">
    <citation type="journal article" date="2024" name="Plant">
        <title>Genomic evolution and insights into agronomic trait innovations of Sesamum species.</title>
        <authorList>
            <person name="Miao H."/>
            <person name="Wang L."/>
            <person name="Qu L."/>
            <person name="Liu H."/>
            <person name="Sun Y."/>
            <person name="Le M."/>
            <person name="Wang Q."/>
            <person name="Wei S."/>
            <person name="Zheng Y."/>
            <person name="Lin W."/>
            <person name="Duan Y."/>
            <person name="Cao H."/>
            <person name="Xiong S."/>
            <person name="Wang X."/>
            <person name="Wei L."/>
            <person name="Li C."/>
            <person name="Ma Q."/>
            <person name="Ju M."/>
            <person name="Zhao R."/>
            <person name="Li G."/>
            <person name="Mu C."/>
            <person name="Tian Q."/>
            <person name="Mei H."/>
            <person name="Zhang T."/>
            <person name="Gao T."/>
            <person name="Zhang H."/>
        </authorList>
    </citation>
    <scope>NUCLEOTIDE SEQUENCE</scope>
    <source>
        <strain evidence="8">G02</strain>
    </source>
</reference>
<dbReference type="InterPro" id="IPR043502">
    <property type="entry name" value="DNA/RNA_pol_sf"/>
</dbReference>
<comment type="caution">
    <text evidence="8">The sequence shown here is derived from an EMBL/GenBank/DDBJ whole genome shotgun (WGS) entry which is preliminary data.</text>
</comment>
<dbReference type="GO" id="GO:0016787">
    <property type="term" value="F:hydrolase activity"/>
    <property type="evidence" value="ECO:0007669"/>
    <property type="project" value="UniProtKB-KW"/>
</dbReference>
<gene>
    <name evidence="8" type="ORF">Sradi_3027300</name>
</gene>
<evidence type="ECO:0000256" key="6">
    <source>
        <dbReference type="ARBA" id="ARBA00022918"/>
    </source>
</evidence>
<proteinExistence type="predicted"/>
<keyword evidence="4" id="KW-0255">Endonuclease</keyword>